<feature type="non-terminal residue" evidence="2">
    <location>
        <position position="255"/>
    </location>
</feature>
<organism evidence="2 3">
    <name type="scientific">Klebsormidium nitens</name>
    <name type="common">Green alga</name>
    <name type="synonym">Ulothrix nitens</name>
    <dbReference type="NCBI Taxonomy" id="105231"/>
    <lineage>
        <taxon>Eukaryota</taxon>
        <taxon>Viridiplantae</taxon>
        <taxon>Streptophyta</taxon>
        <taxon>Klebsormidiophyceae</taxon>
        <taxon>Klebsormidiales</taxon>
        <taxon>Klebsormidiaceae</taxon>
        <taxon>Klebsormidium</taxon>
    </lineage>
</organism>
<dbReference type="AlphaFoldDB" id="A0A1Y1IRH9"/>
<keyword evidence="3" id="KW-1185">Reference proteome</keyword>
<reference evidence="2 3" key="1">
    <citation type="journal article" date="2014" name="Nat. Commun.">
        <title>Klebsormidium flaccidum genome reveals primary factors for plant terrestrial adaptation.</title>
        <authorList>
            <person name="Hori K."/>
            <person name="Maruyama F."/>
            <person name="Fujisawa T."/>
            <person name="Togashi T."/>
            <person name="Yamamoto N."/>
            <person name="Seo M."/>
            <person name="Sato S."/>
            <person name="Yamada T."/>
            <person name="Mori H."/>
            <person name="Tajima N."/>
            <person name="Moriyama T."/>
            <person name="Ikeuchi M."/>
            <person name="Watanabe M."/>
            <person name="Wada H."/>
            <person name="Kobayashi K."/>
            <person name="Saito M."/>
            <person name="Masuda T."/>
            <person name="Sasaki-Sekimoto Y."/>
            <person name="Mashiguchi K."/>
            <person name="Awai K."/>
            <person name="Shimojima M."/>
            <person name="Masuda S."/>
            <person name="Iwai M."/>
            <person name="Nobusawa T."/>
            <person name="Narise T."/>
            <person name="Kondo S."/>
            <person name="Saito H."/>
            <person name="Sato R."/>
            <person name="Murakawa M."/>
            <person name="Ihara Y."/>
            <person name="Oshima-Yamada Y."/>
            <person name="Ohtaka K."/>
            <person name="Satoh M."/>
            <person name="Sonobe K."/>
            <person name="Ishii M."/>
            <person name="Ohtani R."/>
            <person name="Kanamori-Sato M."/>
            <person name="Honoki R."/>
            <person name="Miyazaki D."/>
            <person name="Mochizuki H."/>
            <person name="Umetsu J."/>
            <person name="Higashi K."/>
            <person name="Shibata D."/>
            <person name="Kamiya Y."/>
            <person name="Sato N."/>
            <person name="Nakamura Y."/>
            <person name="Tabata S."/>
            <person name="Ida S."/>
            <person name="Kurokawa K."/>
            <person name="Ohta H."/>
        </authorList>
    </citation>
    <scope>NUCLEOTIDE SEQUENCE [LARGE SCALE GENOMIC DNA]</scope>
    <source>
        <strain evidence="2 3">NIES-2285</strain>
    </source>
</reference>
<dbReference type="EMBL" id="DF238371">
    <property type="protein sequence ID" value="GAQ93293.1"/>
    <property type="molecule type" value="Genomic_DNA"/>
</dbReference>
<sequence>MSVLNELQALHQAWGQPMAYLIEHVAAGHDKRPRVREHFEAVRGLLGLEVVLDAAQLGSRAHRLRAWWTNLEGVSLLREALATGGLTHSLGAEGGSSAADGQVTFEEPTADERALAMGFPREFGSAPGISELTRRELLGQAMDLNSLMWILAACREGGRRRKVSLGGDRVVGPAGSETVGRARQSVAGAGAEGRAEQGAARRAAASGCAGRTRKTALRDSRGGKAQVAAVGAAVGEGTGAGLLAGQAPGSRRWRP</sequence>
<accession>A0A1Y1IRH9</accession>
<feature type="compositionally biased region" description="Low complexity" evidence="1">
    <location>
        <begin position="196"/>
        <end position="210"/>
    </location>
</feature>
<evidence type="ECO:0000313" key="2">
    <source>
        <dbReference type="EMBL" id="GAQ93293.1"/>
    </source>
</evidence>
<proteinExistence type="predicted"/>
<dbReference type="OrthoDB" id="101614at2759"/>
<evidence type="ECO:0000313" key="3">
    <source>
        <dbReference type="Proteomes" id="UP000054558"/>
    </source>
</evidence>
<name>A0A1Y1IRH9_KLENI</name>
<dbReference type="Proteomes" id="UP000054558">
    <property type="component" value="Unassembled WGS sequence"/>
</dbReference>
<feature type="region of interest" description="Disordered" evidence="1">
    <location>
        <begin position="188"/>
        <end position="223"/>
    </location>
</feature>
<protein>
    <submittedName>
        <fullName evidence="2">Putative retrotransposon protein</fullName>
    </submittedName>
</protein>
<evidence type="ECO:0000256" key="1">
    <source>
        <dbReference type="SAM" id="MobiDB-lite"/>
    </source>
</evidence>
<gene>
    <name evidence="2" type="ORF">KFL_014220020</name>
</gene>